<proteinExistence type="predicted"/>
<gene>
    <name evidence="1" type="ORF">ACOLOM_LOCUS3577</name>
</gene>
<evidence type="ECO:0000313" key="1">
    <source>
        <dbReference type="EMBL" id="CAG8519203.1"/>
    </source>
</evidence>
<sequence length="863" mass="97306">MLGRKILLLESFSSIKVNLQSKGLSVISPLLYHPRGFGSQRSSGLNCASLKNRNSFSLALGSLYPFTKHNQPSRSYATSLPGQFKTYKPRTPGLRWLKRPINDHLWKGKPVRKLTIAKRATGGRNHHGHITVRHRGGGHKRRIRIVDFFRWEQDPHVVERIEYDPNRSAHIALLTNQVTGKQSYIIAPHDFPPGSIVRSYRGTSKENNEDSLVTRVLTAEKGDCMPLKMIPVGTLIHCISLKPQGPGILCRSAGCSAQLIRTGDKGYAQVRLSSGETRLIHVDCCATIGTLSNPDHQHRMLGKAGRSRWLGIRPTVRGVAMNACDHPHGGGRGKSKGNRHPCSPTGVLAKGSAPFDVLEPEGIEKYKPYDKPTPSDNLREDVRKIYSQRVFKNLTEEDNGDSEKIEEKKDQKSTSIKDMDELVPMKISIRQTVEQSNNEIGIGIAILNLILYRPGFNPDHPLPINPGLIQHTCHAFSPPTKPFEVQNLKLMLGMKRKQIKHSAEILLNAAKKLDNIVKKEESFWNEALSLRECHWSMRRGGKEKNAGHQIFVNYGYSDAGSNYPENPLAQILRSPEERQIVVSLPRRPKRAVKLKLQQKQSNLSGGKLCVQENTLPRSEITEDSSIHQQLVVAQKAIFEAELIDQIIREARSMPNVTLVENEVSIRVYQGVDLIIQWANVDAMEESSFADNADNFNINISPESSTCDVLKLVMNLLVRRYHRRHLLKQQERVLHGTKGATREMEINLFLLKIVHEQLTYLTGLDNMIFGNSTWILDPTMMVIYKDVPPVLTDSVAKWQKALWRRPIKISIVNGQPSPDNLTLKVEAVEIEKCPELVIGSIDSEEKANKKEFDERIFEFLINLV</sequence>
<name>A0ACA9LA89_9GLOM</name>
<dbReference type="Proteomes" id="UP000789525">
    <property type="component" value="Unassembled WGS sequence"/>
</dbReference>
<reference evidence="1" key="1">
    <citation type="submission" date="2021-06" db="EMBL/GenBank/DDBJ databases">
        <authorList>
            <person name="Kallberg Y."/>
            <person name="Tangrot J."/>
            <person name="Rosling A."/>
        </authorList>
    </citation>
    <scope>NUCLEOTIDE SEQUENCE</scope>
    <source>
        <strain evidence="1">CL356</strain>
    </source>
</reference>
<accession>A0ACA9LA89</accession>
<organism evidence="1 2">
    <name type="scientific">Acaulospora colombiana</name>
    <dbReference type="NCBI Taxonomy" id="27376"/>
    <lineage>
        <taxon>Eukaryota</taxon>
        <taxon>Fungi</taxon>
        <taxon>Fungi incertae sedis</taxon>
        <taxon>Mucoromycota</taxon>
        <taxon>Glomeromycotina</taxon>
        <taxon>Glomeromycetes</taxon>
        <taxon>Diversisporales</taxon>
        <taxon>Acaulosporaceae</taxon>
        <taxon>Acaulospora</taxon>
    </lineage>
</organism>
<keyword evidence="2" id="KW-1185">Reference proteome</keyword>
<comment type="caution">
    <text evidence="1">The sequence shown here is derived from an EMBL/GenBank/DDBJ whole genome shotgun (WGS) entry which is preliminary data.</text>
</comment>
<dbReference type="EMBL" id="CAJVPT010005347">
    <property type="protein sequence ID" value="CAG8519203.1"/>
    <property type="molecule type" value="Genomic_DNA"/>
</dbReference>
<protein>
    <submittedName>
        <fullName evidence="1">15985_t:CDS:1</fullName>
    </submittedName>
</protein>
<evidence type="ECO:0000313" key="2">
    <source>
        <dbReference type="Proteomes" id="UP000789525"/>
    </source>
</evidence>